<proteinExistence type="predicted"/>
<dbReference type="Proteomes" id="UP000603602">
    <property type="component" value="Unassembled WGS sequence"/>
</dbReference>
<reference evidence="3" key="1">
    <citation type="submission" date="2023-07" db="EMBL/GenBank/DDBJ databases">
        <title>Thauera sp. CAU 1555 isolated from sand of Yaerae Beach.</title>
        <authorList>
            <person name="Kim W."/>
        </authorList>
    </citation>
    <scope>NUCLEOTIDE SEQUENCE [LARGE SCALE GENOMIC DNA]</scope>
    <source>
        <strain evidence="3">CAU 1555</strain>
    </source>
</reference>
<evidence type="ECO:0000313" key="2">
    <source>
        <dbReference type="EMBL" id="MBD8501844.1"/>
    </source>
</evidence>
<keyword evidence="3" id="KW-1185">Reference proteome</keyword>
<accession>A0ABR9B7G9</accession>
<gene>
    <name evidence="2" type="ORF">IFO67_03010</name>
</gene>
<evidence type="ECO:0000313" key="3">
    <source>
        <dbReference type="Proteomes" id="UP000603602"/>
    </source>
</evidence>
<comment type="caution">
    <text evidence="2">The sequence shown here is derived from an EMBL/GenBank/DDBJ whole genome shotgun (WGS) entry which is preliminary data.</text>
</comment>
<evidence type="ECO:0008006" key="4">
    <source>
        <dbReference type="Google" id="ProtNLM"/>
    </source>
</evidence>
<sequence length="58" mass="6373">MQHMGGAKPSTISKALETISLAPNAAMTERGYRLHSMARKPPLDPLQRQTTAKRRISA</sequence>
<evidence type="ECO:0000256" key="1">
    <source>
        <dbReference type="SAM" id="MobiDB-lite"/>
    </source>
</evidence>
<feature type="region of interest" description="Disordered" evidence="1">
    <location>
        <begin position="35"/>
        <end position="58"/>
    </location>
</feature>
<name>A0ABR9B7G9_9RHOO</name>
<organism evidence="2 3">
    <name type="scientific">Thauera sedimentorum</name>
    <dbReference type="NCBI Taxonomy" id="2767595"/>
    <lineage>
        <taxon>Bacteria</taxon>
        <taxon>Pseudomonadati</taxon>
        <taxon>Pseudomonadota</taxon>
        <taxon>Betaproteobacteria</taxon>
        <taxon>Rhodocyclales</taxon>
        <taxon>Zoogloeaceae</taxon>
        <taxon>Thauera</taxon>
    </lineage>
</organism>
<protein>
    <recommendedName>
        <fullName evidence="4">Transposase</fullName>
    </recommendedName>
</protein>
<dbReference type="EMBL" id="JACYTO010000001">
    <property type="protein sequence ID" value="MBD8501844.1"/>
    <property type="molecule type" value="Genomic_DNA"/>
</dbReference>
<dbReference type="RefSeq" id="WP_187716663.1">
    <property type="nucleotide sequence ID" value="NZ_JACTAH010000001.1"/>
</dbReference>